<reference evidence="1 2" key="1">
    <citation type="submission" date="2023-02" db="EMBL/GenBank/DDBJ databases">
        <title>LHISI_Scaffold_Assembly.</title>
        <authorList>
            <person name="Stuart O.P."/>
            <person name="Cleave R."/>
            <person name="Magrath M.J.L."/>
            <person name="Mikheyev A.S."/>
        </authorList>
    </citation>
    <scope>NUCLEOTIDE SEQUENCE [LARGE SCALE GENOMIC DNA]</scope>
    <source>
        <strain evidence="1">Daus_M_001</strain>
        <tissue evidence="1">Leg muscle</tissue>
    </source>
</reference>
<dbReference type="Proteomes" id="UP001159363">
    <property type="component" value="Chromosome 8"/>
</dbReference>
<name>A0ABQ9GS40_9NEOP</name>
<organism evidence="1 2">
    <name type="scientific">Dryococelus australis</name>
    <dbReference type="NCBI Taxonomy" id="614101"/>
    <lineage>
        <taxon>Eukaryota</taxon>
        <taxon>Metazoa</taxon>
        <taxon>Ecdysozoa</taxon>
        <taxon>Arthropoda</taxon>
        <taxon>Hexapoda</taxon>
        <taxon>Insecta</taxon>
        <taxon>Pterygota</taxon>
        <taxon>Neoptera</taxon>
        <taxon>Polyneoptera</taxon>
        <taxon>Phasmatodea</taxon>
        <taxon>Verophasmatodea</taxon>
        <taxon>Anareolatae</taxon>
        <taxon>Phasmatidae</taxon>
        <taxon>Eurycanthinae</taxon>
        <taxon>Dryococelus</taxon>
    </lineage>
</organism>
<dbReference type="EMBL" id="JARBHB010000009">
    <property type="protein sequence ID" value="KAJ8874842.1"/>
    <property type="molecule type" value="Genomic_DNA"/>
</dbReference>
<proteinExistence type="predicted"/>
<sequence length="355" mass="39102">MYGGPPSGSDPVGPPAGLEQDGRDTPFFAAYIRMGPTLALGSARLNVNNLYPDTKRPWFEVRRGGVVVRLLASYLAVPGSISGGDLRMWESCPDDAAGRRVFSGKSRFSRPCIPSLIHTHHVTFQFNKLTLISLPLSLPLFPSRSLTLSNFLLLSPSLSLSPLLTLSLPLSLTLSIYPVSKCRDFSKSLQAHLNSRMWETWRMLPLADGSPHATPVSLTLAFRHCSIFTSSVSPAPETQLLSKAGLTTTRFNPSVALPSAGHRAAVPTRRWRVVCSGNMIRRAARVSSPNCRNNTSLAPSVENLAQQYPLSSLETRLYGQAGRRRTSISLNNSPRDSATYWIRYRSHMYKKFCIS</sequence>
<keyword evidence="2" id="KW-1185">Reference proteome</keyword>
<evidence type="ECO:0000313" key="1">
    <source>
        <dbReference type="EMBL" id="KAJ8874842.1"/>
    </source>
</evidence>
<accession>A0ABQ9GS40</accession>
<gene>
    <name evidence="1" type="ORF">PR048_022731</name>
</gene>
<comment type="caution">
    <text evidence="1">The sequence shown here is derived from an EMBL/GenBank/DDBJ whole genome shotgun (WGS) entry which is preliminary data.</text>
</comment>
<protein>
    <submittedName>
        <fullName evidence="1">Uncharacterized protein</fullName>
    </submittedName>
</protein>
<evidence type="ECO:0000313" key="2">
    <source>
        <dbReference type="Proteomes" id="UP001159363"/>
    </source>
</evidence>